<feature type="compositionally biased region" description="Polar residues" evidence="1">
    <location>
        <begin position="68"/>
        <end position="85"/>
    </location>
</feature>
<feature type="region of interest" description="Disordered" evidence="1">
    <location>
        <begin position="44"/>
        <end position="86"/>
    </location>
</feature>
<feature type="chain" id="PRO_5042143412" evidence="2">
    <location>
        <begin position="20"/>
        <end position="574"/>
    </location>
</feature>
<protein>
    <submittedName>
        <fullName evidence="3">Uncharacterized protein</fullName>
    </submittedName>
</protein>
<accession>A0AAD8YKT5</accession>
<name>A0AAD8YKT5_9STRA</name>
<organism evidence="3 4">
    <name type="scientific">Skeletonema marinoi</name>
    <dbReference type="NCBI Taxonomy" id="267567"/>
    <lineage>
        <taxon>Eukaryota</taxon>
        <taxon>Sar</taxon>
        <taxon>Stramenopiles</taxon>
        <taxon>Ochrophyta</taxon>
        <taxon>Bacillariophyta</taxon>
        <taxon>Coscinodiscophyceae</taxon>
        <taxon>Thalassiosirophycidae</taxon>
        <taxon>Thalassiosirales</taxon>
        <taxon>Skeletonemataceae</taxon>
        <taxon>Skeletonema</taxon>
        <taxon>Skeletonema marinoi-dohrnii complex</taxon>
    </lineage>
</organism>
<dbReference type="Proteomes" id="UP001224775">
    <property type="component" value="Unassembled WGS sequence"/>
</dbReference>
<evidence type="ECO:0000256" key="2">
    <source>
        <dbReference type="SAM" id="SignalP"/>
    </source>
</evidence>
<evidence type="ECO:0000313" key="4">
    <source>
        <dbReference type="Proteomes" id="UP001224775"/>
    </source>
</evidence>
<proteinExistence type="predicted"/>
<reference evidence="3" key="1">
    <citation type="submission" date="2023-06" db="EMBL/GenBank/DDBJ databases">
        <title>Survivors Of The Sea: Transcriptome response of Skeletonema marinoi to long-term dormancy.</title>
        <authorList>
            <person name="Pinder M.I.M."/>
            <person name="Kourtchenko O."/>
            <person name="Robertson E.K."/>
            <person name="Larsson T."/>
            <person name="Maumus F."/>
            <person name="Osuna-Cruz C.M."/>
            <person name="Vancaester E."/>
            <person name="Stenow R."/>
            <person name="Vandepoele K."/>
            <person name="Ploug H."/>
            <person name="Bruchert V."/>
            <person name="Godhe A."/>
            <person name="Topel M."/>
        </authorList>
    </citation>
    <scope>NUCLEOTIDE SEQUENCE</scope>
    <source>
        <strain evidence="3">R05AC</strain>
    </source>
</reference>
<gene>
    <name evidence="3" type="ORF">QTG54_001925</name>
</gene>
<evidence type="ECO:0000256" key="1">
    <source>
        <dbReference type="SAM" id="MobiDB-lite"/>
    </source>
</evidence>
<keyword evidence="2" id="KW-0732">Signal</keyword>
<sequence>MKNIIALLILAAACRQCSGFVPSYVSLSKVVTTRAERERKFGAKRKISTEDDDGSSNRQGDAVISSVDGDQNSSDNVPKQTTLSGGTPLILDMARRMLVWDDELYQGLNDASPSSEPSPSAAAPTQAAAANAAAVAALPRWRPKSITQQSISNANPSFRTSSPIMTNAGYASILKRNSRKKNKPSMWRHCLRVYDKMGELEKERRTDKRGKRIKVKRSTAHHEAALVAASKLGLWEEALSIYKRVEKASLASKYNVAATSNADGGSVMKMRSKNIRITDNMVLSVVKASVKASRIKKTTTKAPIYLDSVNDAEQPPSPEETKSNTTALNATMYDESADSVPPVQPTTSARPSLTLRLLTTQERREPLDFARDVVLSMEEKHDIPIVSRHVNPLASAYLHLGLRSEAANLINSLNDRRPPPPDVYVYPKKFMKEKSELTSPGRFSEGVQIVNWEDDDLDDVEDSGNDEEEFGYGYESPQLNIHDVQSKDRGSYSLLVKGAVIDEDWVGAVGELQRMNDAGLHPNSSNLNSWSEVMEKGCRPAGKGEVMDDNYYSNRQRRRSWRKRRDGIWLGNIR</sequence>
<comment type="caution">
    <text evidence="3">The sequence shown here is derived from an EMBL/GenBank/DDBJ whole genome shotgun (WGS) entry which is preliminary data.</text>
</comment>
<evidence type="ECO:0000313" key="3">
    <source>
        <dbReference type="EMBL" id="KAK1747962.1"/>
    </source>
</evidence>
<keyword evidence="4" id="KW-1185">Reference proteome</keyword>
<dbReference type="AlphaFoldDB" id="A0AAD8YKT5"/>
<dbReference type="EMBL" id="JATAAI010000002">
    <property type="protein sequence ID" value="KAK1747962.1"/>
    <property type="molecule type" value="Genomic_DNA"/>
</dbReference>
<feature type="signal peptide" evidence="2">
    <location>
        <begin position="1"/>
        <end position="19"/>
    </location>
</feature>